<dbReference type="EMBL" id="JAYGHY010000049">
    <property type="protein sequence ID" value="MEA5443426.1"/>
    <property type="molecule type" value="Genomic_DNA"/>
</dbReference>
<proteinExistence type="predicted"/>
<dbReference type="Proteomes" id="UP001302329">
    <property type="component" value="Unassembled WGS sequence"/>
</dbReference>
<dbReference type="RefSeq" id="WP_323357416.1">
    <property type="nucleotide sequence ID" value="NZ_JAYGHY010000049.1"/>
</dbReference>
<evidence type="ECO:0000313" key="2">
    <source>
        <dbReference type="Proteomes" id="UP001302329"/>
    </source>
</evidence>
<reference evidence="1 2" key="1">
    <citation type="submission" date="2023-12" db="EMBL/GenBank/DDBJ databases">
        <title>Baltic Sea Cyanobacteria.</title>
        <authorList>
            <person name="Delbaje E."/>
            <person name="Fewer D.P."/>
            <person name="Shishido T.K."/>
        </authorList>
    </citation>
    <scope>NUCLEOTIDE SEQUENCE [LARGE SCALE GENOMIC DNA]</scope>
    <source>
        <strain evidence="1 2">UHCC 0281</strain>
    </source>
</reference>
<keyword evidence="2" id="KW-1185">Reference proteome</keyword>
<accession>A0ABU5SY76</accession>
<protein>
    <recommendedName>
        <fullName evidence="3">OsmC family peroxiredoxin</fullName>
    </recommendedName>
</protein>
<gene>
    <name evidence="1" type="ORF">VB739_12745</name>
</gene>
<evidence type="ECO:0008006" key="3">
    <source>
        <dbReference type="Google" id="ProtNLM"/>
    </source>
</evidence>
<organism evidence="1 2">
    <name type="scientific">Cyanobium gracile UHCC 0281</name>
    <dbReference type="NCBI Taxonomy" id="3110309"/>
    <lineage>
        <taxon>Bacteria</taxon>
        <taxon>Bacillati</taxon>
        <taxon>Cyanobacteriota</taxon>
        <taxon>Cyanophyceae</taxon>
        <taxon>Synechococcales</taxon>
        <taxon>Prochlorococcaceae</taxon>
        <taxon>Cyanobium</taxon>
    </lineage>
</organism>
<comment type="caution">
    <text evidence="1">The sequence shown here is derived from an EMBL/GenBank/DDBJ whole genome shotgun (WGS) entry which is preliminary data.</text>
</comment>
<name>A0ABU5SY76_9CYAN</name>
<sequence length="146" mass="15990">MTTPLLFQFRLQSRHGAAGDSLSVDFRNGDQEPWQPLEPSLQTPGFRLFLLSLLLCQHHYLVANALERHLPLAAVDGVLSVTASADWMIEAVNGTFQVRLEAADGAPTPELDEPSRAFLERRMKVCPVSRNLPGTVTKSIVVQAAG</sequence>
<evidence type="ECO:0000313" key="1">
    <source>
        <dbReference type="EMBL" id="MEA5443426.1"/>
    </source>
</evidence>